<sequence>MASQLQPPVEPSATPSAAAPEVLETSSTPTAPPEVLIAPQVSTATSTDTPAGANGSAQPSSTPVAPSDTPASAPTAAANAPPVEPEADFTGNVNVTNDKPTQADLEKCADMLVLDAQGASRPFKSLYAGEGVAPRQLIIFVRHFFCGQCQEYLRTLSSSITPESLLSLDTPTFITVIGCGRPDLIEMYTETTSCPFPIYADPTRKLYDTLGMTRTLDLGKKPQYTTAGLFATTVQSIMQGLKSGRQVMNGGDYKQVGGEFLFENDEVVWCHRMRNTRDHAEVPELRKLLGLDDTKPPMRKRWSHGIKGVGRRSGSWGRPKDGKLEEKNGRRSASIARRINEKSIEEERLEVGEQTDATTPAENGVAKA</sequence>
<feature type="compositionally biased region" description="Basic and acidic residues" evidence="1">
    <location>
        <begin position="338"/>
        <end position="351"/>
    </location>
</feature>
<accession>A0A6A6ZAD7</accession>
<reference evidence="4" key="2">
    <citation type="submission" date="2020-04" db="EMBL/GenBank/DDBJ databases">
        <authorList>
            <consortium name="NCBI Genome Project"/>
        </authorList>
    </citation>
    <scope>NUCLEOTIDE SEQUENCE</scope>
    <source>
        <strain evidence="4">CBS 304.34</strain>
    </source>
</reference>
<evidence type="ECO:0000313" key="2">
    <source>
        <dbReference type="EMBL" id="KAF2817659.1"/>
    </source>
</evidence>
<evidence type="ECO:0000256" key="1">
    <source>
        <dbReference type="SAM" id="MobiDB-lite"/>
    </source>
</evidence>
<gene>
    <name evidence="2 4" type="ORF">BDZ99DRAFT_565373</name>
</gene>
<protein>
    <recommendedName>
        <fullName evidence="5">AhpC-TSA-domain-containing protein</fullName>
    </recommendedName>
</protein>
<evidence type="ECO:0000313" key="3">
    <source>
        <dbReference type="Proteomes" id="UP000504636"/>
    </source>
</evidence>
<proteinExistence type="predicted"/>
<dbReference type="Proteomes" id="UP000504636">
    <property type="component" value="Unplaced"/>
</dbReference>
<feature type="compositionally biased region" description="Low complexity" evidence="1">
    <location>
        <begin position="11"/>
        <end position="22"/>
    </location>
</feature>
<dbReference type="AlphaFoldDB" id="A0A6A6ZAD7"/>
<evidence type="ECO:0008006" key="5">
    <source>
        <dbReference type="Google" id="ProtNLM"/>
    </source>
</evidence>
<reference evidence="4" key="3">
    <citation type="submission" date="2025-04" db="UniProtKB">
        <authorList>
            <consortium name="RefSeq"/>
        </authorList>
    </citation>
    <scope>IDENTIFICATION</scope>
    <source>
        <strain evidence="4">CBS 304.34</strain>
    </source>
</reference>
<dbReference type="RefSeq" id="XP_033584623.1">
    <property type="nucleotide sequence ID" value="XM_033727470.1"/>
</dbReference>
<feature type="compositionally biased region" description="Basic and acidic residues" evidence="1">
    <location>
        <begin position="318"/>
        <end position="329"/>
    </location>
</feature>
<dbReference type="OrthoDB" id="40334at2759"/>
<dbReference type="CDD" id="cd02970">
    <property type="entry name" value="PRX_like2"/>
    <property type="match status" value="1"/>
</dbReference>
<dbReference type="Pfam" id="PF13911">
    <property type="entry name" value="AhpC-TSA_2"/>
    <property type="match status" value="1"/>
</dbReference>
<feature type="compositionally biased region" description="Polar residues" evidence="1">
    <location>
        <begin position="40"/>
        <end position="49"/>
    </location>
</feature>
<dbReference type="PANTHER" id="PTHR28630:SF3">
    <property type="entry name" value="PEROXIREDOXIN-LIKE 2C"/>
    <property type="match status" value="1"/>
</dbReference>
<evidence type="ECO:0000313" key="4">
    <source>
        <dbReference type="RefSeq" id="XP_033584623.1"/>
    </source>
</evidence>
<feature type="compositionally biased region" description="Low complexity" evidence="1">
    <location>
        <begin position="59"/>
        <end position="81"/>
    </location>
</feature>
<dbReference type="GeneID" id="54468363"/>
<reference evidence="2 4" key="1">
    <citation type="journal article" date="2020" name="Stud. Mycol.">
        <title>101 Dothideomycetes genomes: a test case for predicting lifestyles and emergence of pathogens.</title>
        <authorList>
            <person name="Haridas S."/>
            <person name="Albert R."/>
            <person name="Binder M."/>
            <person name="Bloem J."/>
            <person name="Labutti K."/>
            <person name="Salamov A."/>
            <person name="Andreopoulos B."/>
            <person name="Baker S."/>
            <person name="Barry K."/>
            <person name="Bills G."/>
            <person name="Bluhm B."/>
            <person name="Cannon C."/>
            <person name="Castanera R."/>
            <person name="Culley D."/>
            <person name="Daum C."/>
            <person name="Ezra D."/>
            <person name="Gonzalez J."/>
            <person name="Henrissat B."/>
            <person name="Kuo A."/>
            <person name="Liang C."/>
            <person name="Lipzen A."/>
            <person name="Lutzoni F."/>
            <person name="Magnuson J."/>
            <person name="Mondo S."/>
            <person name="Nolan M."/>
            <person name="Ohm R."/>
            <person name="Pangilinan J."/>
            <person name="Park H.-J."/>
            <person name="Ramirez L."/>
            <person name="Alfaro M."/>
            <person name="Sun H."/>
            <person name="Tritt A."/>
            <person name="Yoshinaga Y."/>
            <person name="Zwiers L.-H."/>
            <person name="Turgeon B."/>
            <person name="Goodwin S."/>
            <person name="Spatafora J."/>
            <person name="Crous P."/>
            <person name="Grigoriev I."/>
        </authorList>
    </citation>
    <scope>NUCLEOTIDE SEQUENCE</scope>
    <source>
        <strain evidence="2 4">CBS 304.34</strain>
    </source>
</reference>
<dbReference type="PANTHER" id="PTHR28630">
    <property type="match status" value="1"/>
</dbReference>
<feature type="region of interest" description="Disordered" evidence="1">
    <location>
        <begin position="299"/>
        <end position="368"/>
    </location>
</feature>
<organism evidence="2">
    <name type="scientific">Mytilinidion resinicola</name>
    <dbReference type="NCBI Taxonomy" id="574789"/>
    <lineage>
        <taxon>Eukaryota</taxon>
        <taxon>Fungi</taxon>
        <taxon>Dikarya</taxon>
        <taxon>Ascomycota</taxon>
        <taxon>Pezizomycotina</taxon>
        <taxon>Dothideomycetes</taxon>
        <taxon>Pleosporomycetidae</taxon>
        <taxon>Mytilinidiales</taxon>
        <taxon>Mytilinidiaceae</taxon>
        <taxon>Mytilinidion</taxon>
    </lineage>
</organism>
<dbReference type="EMBL" id="MU003692">
    <property type="protein sequence ID" value="KAF2817659.1"/>
    <property type="molecule type" value="Genomic_DNA"/>
</dbReference>
<dbReference type="FunFam" id="3.40.30.10:FF:000404">
    <property type="entry name" value="WGS project CABT00000000 data, contig 2.14"/>
    <property type="match status" value="1"/>
</dbReference>
<feature type="region of interest" description="Disordered" evidence="1">
    <location>
        <begin position="1"/>
        <end position="98"/>
    </location>
</feature>
<name>A0A6A6ZAD7_9PEZI</name>
<keyword evidence="3" id="KW-1185">Reference proteome</keyword>
<dbReference type="InterPro" id="IPR032801">
    <property type="entry name" value="PXL2A/B/C"/>
</dbReference>